<dbReference type="InterPro" id="IPR029058">
    <property type="entry name" value="AB_hydrolase_fold"/>
</dbReference>
<dbReference type="Pfam" id="PF09994">
    <property type="entry name" value="T6SS_Tle1-like_cat"/>
    <property type="match status" value="1"/>
</dbReference>
<accession>K1X484</accession>
<proteinExistence type="predicted"/>
<reference evidence="2 3" key="1">
    <citation type="journal article" date="2012" name="BMC Genomics">
        <title>Sequencing the genome of Marssonina brunnea reveals fungus-poplar co-evolution.</title>
        <authorList>
            <person name="Zhu S."/>
            <person name="Cao Y.-Z."/>
            <person name="Jiang C."/>
            <person name="Tan B.-Y."/>
            <person name="Wang Z."/>
            <person name="Feng S."/>
            <person name="Zhang L."/>
            <person name="Su X.-H."/>
            <person name="Brejova B."/>
            <person name="Vinar T."/>
            <person name="Xu M."/>
            <person name="Wang M.-X."/>
            <person name="Zhang S.-G."/>
            <person name="Huang M.-R."/>
            <person name="Wu R."/>
            <person name="Zhou Y."/>
        </authorList>
    </citation>
    <scope>NUCLEOTIDE SEQUENCE [LARGE SCALE GENOMIC DNA]</scope>
    <source>
        <strain evidence="2 3">MB_m1</strain>
    </source>
</reference>
<dbReference type="OrthoDB" id="59699at2759"/>
<dbReference type="EMBL" id="JH921430">
    <property type="protein sequence ID" value="EKD19857.1"/>
    <property type="molecule type" value="Genomic_DNA"/>
</dbReference>
<dbReference type="SUPFAM" id="SSF53474">
    <property type="entry name" value="alpha/beta-Hydrolases"/>
    <property type="match status" value="1"/>
</dbReference>
<dbReference type="InterPro" id="IPR018712">
    <property type="entry name" value="Tle1-like_cat"/>
</dbReference>
<dbReference type="eggNOG" id="ENOG502QSYI">
    <property type="taxonomic scope" value="Eukaryota"/>
</dbReference>
<dbReference type="PANTHER" id="PTHR33840:SF1">
    <property type="entry name" value="TLE1 PHOSPHOLIPASE DOMAIN-CONTAINING PROTEIN"/>
    <property type="match status" value="1"/>
</dbReference>
<name>K1X484_MARBU</name>
<dbReference type="HOGENOM" id="CLU_005049_1_0_1"/>
<gene>
    <name evidence="2" type="ORF">MBM_01809</name>
</gene>
<dbReference type="KEGG" id="mbe:MBM_01809"/>
<feature type="domain" description="T6SS Phospholipase effector Tle1-like catalytic" evidence="1">
    <location>
        <begin position="44"/>
        <end position="322"/>
    </location>
</feature>
<dbReference type="InParanoid" id="K1X484"/>
<protein>
    <recommendedName>
        <fullName evidence="1">T6SS Phospholipase effector Tle1-like catalytic domain-containing protein</fullName>
    </recommendedName>
</protein>
<evidence type="ECO:0000313" key="3">
    <source>
        <dbReference type="Proteomes" id="UP000006753"/>
    </source>
</evidence>
<sequence length="520" mass="57298">MAGEYHRETHLQVGMYTSLGTFLTPLQNSDMGVDTSPFSPPSAQIPTNVTRIIRALNHRDSDGVTQVAFYQRGVGTDNLQDMVVGGLTGNDIGNHIREAYAFVANNFNPESQKELDDVTTPLDQIVLLGFSRGAYTARAIASLISDIGLLTKLGMESFWAIFGDWMKQDVEGQQSLWFVATYKDVAEKFQQEYGRKIAFTDKVYRDTLIEQGLTRWGMPIRAVGVWDTVGALGIPIPWDSDNVKPFSFVNTRVPRAVQHAFHALAIDERRNLFTPTMWEEPDQAGHLKTLKQCWFPGSHSNIGGSYPDAGISNITLAWMVSQLEEHDGGILSFNPDYLDFVQDLNNRFYASEPEPVRPWGFGKLYDSSLVMDPVTLANALLPGARTLGRYHRVDTANGKQTSVPLRGTGESIHRCVRVRIDGGGRGLEEVVGRSAVGKFLNVLKKAVGATEDNTAEGKLYRSPALGNYVLVQPAVDQDGADNSGPVSGVFWRGKDGKGDLPEDVMGRTEIRLLKRSLGVS</sequence>
<dbReference type="AlphaFoldDB" id="K1X484"/>
<dbReference type="Proteomes" id="UP000006753">
    <property type="component" value="Unassembled WGS sequence"/>
</dbReference>
<dbReference type="PANTHER" id="PTHR33840">
    <property type="match status" value="1"/>
</dbReference>
<evidence type="ECO:0000313" key="2">
    <source>
        <dbReference type="EMBL" id="EKD19857.1"/>
    </source>
</evidence>
<organism evidence="2 3">
    <name type="scientific">Marssonina brunnea f. sp. multigermtubi (strain MB_m1)</name>
    <name type="common">Marssonina leaf spot fungus</name>
    <dbReference type="NCBI Taxonomy" id="1072389"/>
    <lineage>
        <taxon>Eukaryota</taxon>
        <taxon>Fungi</taxon>
        <taxon>Dikarya</taxon>
        <taxon>Ascomycota</taxon>
        <taxon>Pezizomycotina</taxon>
        <taxon>Leotiomycetes</taxon>
        <taxon>Helotiales</taxon>
        <taxon>Drepanopezizaceae</taxon>
        <taxon>Drepanopeziza</taxon>
    </lineage>
</organism>
<evidence type="ECO:0000259" key="1">
    <source>
        <dbReference type="Pfam" id="PF09994"/>
    </source>
</evidence>
<keyword evidence="3" id="KW-1185">Reference proteome</keyword>